<feature type="compositionally biased region" description="Polar residues" evidence="1">
    <location>
        <begin position="405"/>
        <end position="416"/>
    </location>
</feature>
<feature type="region of interest" description="Disordered" evidence="1">
    <location>
        <begin position="118"/>
        <end position="526"/>
    </location>
</feature>
<organism evidence="2 3">
    <name type="scientific">Streptosporangium jomthongense</name>
    <dbReference type="NCBI Taxonomy" id="1193683"/>
    <lineage>
        <taxon>Bacteria</taxon>
        <taxon>Bacillati</taxon>
        <taxon>Actinomycetota</taxon>
        <taxon>Actinomycetes</taxon>
        <taxon>Streptosporangiales</taxon>
        <taxon>Streptosporangiaceae</taxon>
        <taxon>Streptosporangium</taxon>
    </lineage>
</organism>
<reference evidence="3" key="1">
    <citation type="journal article" date="2019" name="Int. J. Syst. Evol. Microbiol.">
        <title>The Global Catalogue of Microorganisms (GCM) 10K type strain sequencing project: providing services to taxonomists for standard genome sequencing and annotation.</title>
        <authorList>
            <consortium name="The Broad Institute Genomics Platform"/>
            <consortium name="The Broad Institute Genome Sequencing Center for Infectious Disease"/>
            <person name="Wu L."/>
            <person name="Ma J."/>
        </authorList>
    </citation>
    <scope>NUCLEOTIDE SEQUENCE [LARGE SCALE GENOMIC DNA]</scope>
    <source>
        <strain evidence="3">TBRC 7912</strain>
    </source>
</reference>
<dbReference type="EMBL" id="JBHSBC010000019">
    <property type="protein sequence ID" value="MFC3982277.1"/>
    <property type="molecule type" value="Genomic_DNA"/>
</dbReference>
<feature type="compositionally biased region" description="Low complexity" evidence="1">
    <location>
        <begin position="151"/>
        <end position="166"/>
    </location>
</feature>
<feature type="compositionally biased region" description="Pro residues" evidence="1">
    <location>
        <begin position="258"/>
        <end position="267"/>
    </location>
</feature>
<proteinExistence type="predicted"/>
<evidence type="ECO:0000256" key="1">
    <source>
        <dbReference type="SAM" id="MobiDB-lite"/>
    </source>
</evidence>
<evidence type="ECO:0000313" key="3">
    <source>
        <dbReference type="Proteomes" id="UP001595698"/>
    </source>
</evidence>
<feature type="compositionally biased region" description="Low complexity" evidence="1">
    <location>
        <begin position="297"/>
        <end position="306"/>
    </location>
</feature>
<evidence type="ECO:0000313" key="2">
    <source>
        <dbReference type="EMBL" id="MFC3982277.1"/>
    </source>
</evidence>
<gene>
    <name evidence="2" type="ORF">ACFOYY_19190</name>
</gene>
<name>A0ABV8F0T9_9ACTN</name>
<feature type="compositionally biased region" description="Low complexity" evidence="1">
    <location>
        <begin position="243"/>
        <end position="252"/>
    </location>
</feature>
<feature type="compositionally biased region" description="Low complexity" evidence="1">
    <location>
        <begin position="186"/>
        <end position="197"/>
    </location>
</feature>
<feature type="region of interest" description="Disordered" evidence="1">
    <location>
        <begin position="54"/>
        <end position="101"/>
    </location>
</feature>
<sequence>MIAVVAGLVAVVLLVLVVVALGMRSMNRRESALPAERLRELEEKEAQTPALSIDDFATREPKMKHFSPDLTPFDEPKPPRPPRPAGSRGKRGVNEFGQADDYDDDYWTRLQADEGGFGGSLAAKMGASRPASETPGQPPAAPVPPVPPVVPIAASAADAVTVQAPLPNRPQAPRPAQVPVPPPAPAVASASLPSGLADLIEPVQPNPAPTAAALAEQKTVTFAAPTPGAFGEPRTPRSRRSGRAAAANAAAGGNTGPGPLPGAPARPDPLNEPLAPRPRGAAPAPASGAAGRGVGGAPVRDPGAGQVPPPMPPMGPTTSGGFPAAFPAGASPNTAPGAAAPSPAPYGSGGVPEPSRPVADNPWARATSPTSGGWPAAGSPDILDDPGPSYASYQNPVYNAPSAAPSATSYEVSTGWATIDDDALTGPTPAISTPTAPSKAVGSYDEQPRTAGRPSGGQGHEPVPSTAWPEPTPAPGGGAGTVWPSYGDLYGTGVPEVATTPDGQAGPSPRGSRHRAQEPDYPDYYR</sequence>
<comment type="caution">
    <text evidence="2">The sequence shown here is derived from an EMBL/GenBank/DDBJ whole genome shotgun (WGS) entry which is preliminary data.</text>
</comment>
<protein>
    <submittedName>
        <fullName evidence="2">Uncharacterized protein</fullName>
    </submittedName>
</protein>
<feature type="compositionally biased region" description="Low complexity" evidence="1">
    <location>
        <begin position="277"/>
        <end position="289"/>
    </location>
</feature>
<feature type="compositionally biased region" description="Basic and acidic residues" evidence="1">
    <location>
        <begin position="56"/>
        <end position="67"/>
    </location>
</feature>
<feature type="compositionally biased region" description="Pro residues" evidence="1">
    <location>
        <begin position="167"/>
        <end position="185"/>
    </location>
</feature>
<dbReference type="Proteomes" id="UP001595698">
    <property type="component" value="Unassembled WGS sequence"/>
</dbReference>
<feature type="compositionally biased region" description="Low complexity" evidence="1">
    <location>
        <begin position="316"/>
        <end position="341"/>
    </location>
</feature>
<feature type="compositionally biased region" description="Low complexity" evidence="1">
    <location>
        <begin position="425"/>
        <end position="438"/>
    </location>
</feature>
<keyword evidence="3" id="KW-1185">Reference proteome</keyword>
<accession>A0ABV8F0T9</accession>
<feature type="compositionally biased region" description="Pro residues" evidence="1">
    <location>
        <begin position="136"/>
        <end position="150"/>
    </location>
</feature>
<dbReference type="RefSeq" id="WP_386190457.1">
    <property type="nucleotide sequence ID" value="NZ_JBHSBC010000019.1"/>
</dbReference>
<feature type="compositionally biased region" description="Basic and acidic residues" evidence="1">
    <location>
        <begin position="515"/>
        <end position="526"/>
    </location>
</feature>